<accession>A0A8J4QGX2</accession>
<dbReference type="Proteomes" id="UP000737018">
    <property type="component" value="Unassembled WGS sequence"/>
</dbReference>
<organism evidence="1 2">
    <name type="scientific">Castanea mollissima</name>
    <name type="common">Chinese chestnut</name>
    <dbReference type="NCBI Taxonomy" id="60419"/>
    <lineage>
        <taxon>Eukaryota</taxon>
        <taxon>Viridiplantae</taxon>
        <taxon>Streptophyta</taxon>
        <taxon>Embryophyta</taxon>
        <taxon>Tracheophyta</taxon>
        <taxon>Spermatophyta</taxon>
        <taxon>Magnoliopsida</taxon>
        <taxon>eudicotyledons</taxon>
        <taxon>Gunneridae</taxon>
        <taxon>Pentapetalae</taxon>
        <taxon>rosids</taxon>
        <taxon>fabids</taxon>
        <taxon>Fagales</taxon>
        <taxon>Fagaceae</taxon>
        <taxon>Castanea</taxon>
    </lineage>
</organism>
<evidence type="ECO:0000313" key="1">
    <source>
        <dbReference type="EMBL" id="KAF3945529.1"/>
    </source>
</evidence>
<proteinExistence type="predicted"/>
<dbReference type="EMBL" id="JRKL02012330">
    <property type="protein sequence ID" value="KAF3945529.1"/>
    <property type="molecule type" value="Genomic_DNA"/>
</dbReference>
<gene>
    <name evidence="1" type="ORF">CMV_028107</name>
</gene>
<comment type="caution">
    <text evidence="1">The sequence shown here is derived from an EMBL/GenBank/DDBJ whole genome shotgun (WGS) entry which is preliminary data.</text>
</comment>
<protein>
    <submittedName>
        <fullName evidence="1">Uncharacterized protein</fullName>
    </submittedName>
</protein>
<keyword evidence="2" id="KW-1185">Reference proteome</keyword>
<evidence type="ECO:0000313" key="2">
    <source>
        <dbReference type="Proteomes" id="UP000737018"/>
    </source>
</evidence>
<sequence>MINIIFVFDREDITCQNFGPVCECSLCYCRCNYTNSGKICRGRCGVHIIQTPYGENIQVQKGLESTIFYTIWSWMGTVMLYMQRKKQLELAFSLMEGLAYFRMIMIHLIDDSRNTMQTAEVSGCGW</sequence>
<reference evidence="1" key="1">
    <citation type="submission" date="2020-03" db="EMBL/GenBank/DDBJ databases">
        <title>Castanea mollissima Vanexum genome sequencing.</title>
        <authorList>
            <person name="Staton M."/>
        </authorList>
    </citation>
    <scope>NUCLEOTIDE SEQUENCE</scope>
    <source>
        <tissue evidence="1">Leaf</tissue>
    </source>
</reference>
<dbReference type="AlphaFoldDB" id="A0A8J4QGX2"/>
<name>A0A8J4QGX2_9ROSI</name>